<accession>A0A3R9ZYJ6</accession>
<evidence type="ECO:0000256" key="1">
    <source>
        <dbReference type="SAM" id="Phobius"/>
    </source>
</evidence>
<dbReference type="AlphaFoldDB" id="A0A3R9ZYJ6"/>
<keyword evidence="3" id="KW-1185">Reference proteome</keyword>
<evidence type="ECO:0000313" key="3">
    <source>
        <dbReference type="Proteomes" id="UP000278398"/>
    </source>
</evidence>
<feature type="transmembrane region" description="Helical" evidence="1">
    <location>
        <begin position="125"/>
        <end position="145"/>
    </location>
</feature>
<keyword evidence="1" id="KW-0812">Transmembrane</keyword>
<feature type="transmembrane region" description="Helical" evidence="1">
    <location>
        <begin position="94"/>
        <end position="113"/>
    </location>
</feature>
<proteinExistence type="predicted"/>
<organism evidence="2 3">
    <name type="scientific">Aquibium carbonis</name>
    <dbReference type="NCBI Taxonomy" id="2495581"/>
    <lineage>
        <taxon>Bacteria</taxon>
        <taxon>Pseudomonadati</taxon>
        <taxon>Pseudomonadota</taxon>
        <taxon>Alphaproteobacteria</taxon>
        <taxon>Hyphomicrobiales</taxon>
        <taxon>Phyllobacteriaceae</taxon>
        <taxon>Aquibium</taxon>
    </lineage>
</organism>
<keyword evidence="1" id="KW-1133">Transmembrane helix</keyword>
<feature type="transmembrane region" description="Helical" evidence="1">
    <location>
        <begin position="208"/>
        <end position="227"/>
    </location>
</feature>
<reference evidence="2 3" key="1">
    <citation type="submission" date="2018-12" db="EMBL/GenBank/DDBJ databases">
        <title>Mesorhizobium carbonis sp. nov., isolated from coal mine water.</title>
        <authorList>
            <person name="Xin W."/>
            <person name="Xu Z."/>
            <person name="Xiang F."/>
            <person name="Zhang J."/>
            <person name="Xi L."/>
            <person name="Liu J."/>
        </authorList>
    </citation>
    <scope>NUCLEOTIDE SEQUENCE [LARGE SCALE GENOMIC DNA]</scope>
    <source>
        <strain evidence="2 3">B2.3</strain>
    </source>
</reference>
<dbReference type="OrthoDB" id="8447400at2"/>
<dbReference type="EMBL" id="RWKW01000133">
    <property type="protein sequence ID" value="RST81025.1"/>
    <property type="molecule type" value="Genomic_DNA"/>
</dbReference>
<keyword evidence="1" id="KW-0472">Membrane</keyword>
<dbReference type="RefSeq" id="WP_126702501.1">
    <property type="nucleotide sequence ID" value="NZ_RWKW01000133.1"/>
</dbReference>
<gene>
    <name evidence="2" type="ORF">EJC49_24240</name>
</gene>
<feature type="transmembrane region" description="Helical" evidence="1">
    <location>
        <begin position="182"/>
        <end position="203"/>
    </location>
</feature>
<evidence type="ECO:0008006" key="4">
    <source>
        <dbReference type="Google" id="ProtNLM"/>
    </source>
</evidence>
<feature type="transmembrane region" description="Helical" evidence="1">
    <location>
        <begin position="239"/>
        <end position="257"/>
    </location>
</feature>
<protein>
    <recommendedName>
        <fullName evidence="4">CPBP family intramembrane metalloprotease</fullName>
    </recommendedName>
</protein>
<evidence type="ECO:0000313" key="2">
    <source>
        <dbReference type="EMBL" id="RST81025.1"/>
    </source>
</evidence>
<feature type="transmembrane region" description="Helical" evidence="1">
    <location>
        <begin position="157"/>
        <end position="176"/>
    </location>
</feature>
<feature type="transmembrane region" description="Helical" evidence="1">
    <location>
        <begin position="53"/>
        <end position="73"/>
    </location>
</feature>
<dbReference type="Proteomes" id="UP000278398">
    <property type="component" value="Unassembled WGS sequence"/>
</dbReference>
<sequence length="279" mass="29799">MTVMNRDFGRLASRRRNLSAALTLFFVWCAATWLLEGRIETLLRPDAIVDRIIYAILGNLVLGVIAALCVIRWQQHADGISPEESGFGPPRRSALWILAGAVLGFGLYAGQGAPSTDPVVVLNAYAQVFVVSAAEVLVCWVVLGSTIAQVLRTRGRVVATVAAGISVSILFGLYHFAHSPPFNTIGMVSLLAVVGLGTSLFFFVSRDVYGTIVFHNFLGTYGVVLALKDAGMLNGPSELQVPLLATALATIGVIVVADRFWLRQGLACGGRSATNNSHE</sequence>
<name>A0A3R9ZYJ6_9HYPH</name>
<comment type="caution">
    <text evidence="2">The sequence shown here is derived from an EMBL/GenBank/DDBJ whole genome shotgun (WGS) entry which is preliminary data.</text>
</comment>